<evidence type="ECO:0000259" key="1">
    <source>
        <dbReference type="Pfam" id="PF05699"/>
    </source>
</evidence>
<dbReference type="GO" id="GO:0046983">
    <property type="term" value="F:protein dimerization activity"/>
    <property type="evidence" value="ECO:0007669"/>
    <property type="project" value="InterPro"/>
</dbReference>
<dbReference type="AlphaFoldDB" id="A0A915CZN8"/>
<reference evidence="3" key="1">
    <citation type="submission" date="2022-11" db="UniProtKB">
        <authorList>
            <consortium name="WormBaseParasite"/>
        </authorList>
    </citation>
    <scope>IDENTIFICATION</scope>
</reference>
<accession>A0A915CZN8</accession>
<proteinExistence type="predicted"/>
<dbReference type="Proteomes" id="UP000887574">
    <property type="component" value="Unplaced"/>
</dbReference>
<feature type="domain" description="HAT C-terminal dimerisation" evidence="1">
    <location>
        <begin position="2"/>
        <end position="44"/>
    </location>
</feature>
<keyword evidence="2" id="KW-1185">Reference proteome</keyword>
<dbReference type="WBParaSite" id="jg1385">
    <property type="protein sequence ID" value="jg1385"/>
    <property type="gene ID" value="jg1385"/>
</dbReference>
<name>A0A915CZN8_9BILA</name>
<dbReference type="InterPro" id="IPR008906">
    <property type="entry name" value="HATC_C_dom"/>
</dbReference>
<sequence>MKYLSAPATSVASESILSLVRKVYDYMGANLDPKKVDMIMFLNYSLPLLYNNNSESLKQLQSKLCPTRLKKVMPSSLIEY</sequence>
<dbReference type="Pfam" id="PF05699">
    <property type="entry name" value="Dimer_Tnp_hAT"/>
    <property type="match status" value="1"/>
</dbReference>
<evidence type="ECO:0000313" key="2">
    <source>
        <dbReference type="Proteomes" id="UP000887574"/>
    </source>
</evidence>
<organism evidence="2 3">
    <name type="scientific">Ditylenchus dipsaci</name>
    <dbReference type="NCBI Taxonomy" id="166011"/>
    <lineage>
        <taxon>Eukaryota</taxon>
        <taxon>Metazoa</taxon>
        <taxon>Ecdysozoa</taxon>
        <taxon>Nematoda</taxon>
        <taxon>Chromadorea</taxon>
        <taxon>Rhabditida</taxon>
        <taxon>Tylenchina</taxon>
        <taxon>Tylenchomorpha</taxon>
        <taxon>Sphaerularioidea</taxon>
        <taxon>Anguinidae</taxon>
        <taxon>Anguininae</taxon>
        <taxon>Ditylenchus</taxon>
    </lineage>
</organism>
<evidence type="ECO:0000313" key="3">
    <source>
        <dbReference type="WBParaSite" id="jg1385"/>
    </source>
</evidence>
<protein>
    <submittedName>
        <fullName evidence="3">HAT C-terminal dimerisation domain-containing protein</fullName>
    </submittedName>
</protein>